<comment type="caution">
    <text evidence="11">The sequence shown here is derived from an EMBL/GenBank/DDBJ whole genome shotgun (WGS) entry which is preliminary data.</text>
</comment>
<keyword evidence="7" id="KW-0813">Transport</keyword>
<protein>
    <recommendedName>
        <fullName evidence="7">Nucleoside permease</fullName>
    </recommendedName>
</protein>
<dbReference type="Pfam" id="PF07670">
    <property type="entry name" value="Gate"/>
    <property type="match status" value="1"/>
</dbReference>
<keyword evidence="3" id="KW-1003">Cell membrane</keyword>
<sequence length="442" mass="47397">MASLGGAKGLNIETQLGSPTVGKQSESCPHFVHENIKIPNMERVISSLGICIFITISYALSVNRNAVRWRTVAWGLGLEFVLALVILKTPWGLNLFKSLGNMVANFLAFSDVGAKFVFGENFKDHFFAFQILPTIIFFSSFISVLYHYGILQRVVNSLAWVMMKTMKTSGSESLSCAGNIFLGPTEAALMVKPYVANMTQSELHAVMTGGFATIAGGVLGAYLSFGIPPEHLIAAFFMTSPVSLIVSKIMYPETEVSDTTGKVDIDIKSNYVNVIDAATSGAIDGIKLAVNVGVIIIAFLSLLAAVNAGLGWLGKFSGYPQLSLEWMLSFIMSPVAWLMGITWADCGQVGVLLGKKTILNEFIAYLDLGELIKKQEISQRSIIIATYALCNFANIGSIGITIGGMTGIAPNRQKDLARMGVKTMIGGLLAGFITAGIAGMLI</sequence>
<evidence type="ECO:0000259" key="8">
    <source>
        <dbReference type="Pfam" id="PF01773"/>
    </source>
</evidence>
<dbReference type="Proteomes" id="UP000299367">
    <property type="component" value="Unassembled WGS sequence"/>
</dbReference>
<dbReference type="PANTHER" id="PTHR10590">
    <property type="entry name" value="SODIUM/NUCLEOSIDE COTRANSPORTER"/>
    <property type="match status" value="1"/>
</dbReference>
<evidence type="ECO:0000313" key="12">
    <source>
        <dbReference type="Proteomes" id="UP000299367"/>
    </source>
</evidence>
<feature type="transmembrane region" description="Helical" evidence="7">
    <location>
        <begin position="288"/>
        <end position="314"/>
    </location>
</feature>
<reference evidence="12" key="1">
    <citation type="submission" date="2019-02" db="EMBL/GenBank/DDBJ databases">
        <title>Draft genome sequence of Dolichospermum planctonicum NIES-80.</title>
        <authorList>
            <person name="Yamaguchi H."/>
            <person name="Suzuki S."/>
            <person name="Kawachi M."/>
        </authorList>
    </citation>
    <scope>NUCLEOTIDE SEQUENCE [LARGE SCALE GENOMIC DNA]</scope>
    <source>
        <strain evidence="12">NIES-80</strain>
    </source>
</reference>
<feature type="transmembrane region" description="Helical" evidence="7">
    <location>
        <begin position="421"/>
        <end position="441"/>
    </location>
</feature>
<evidence type="ECO:0000256" key="3">
    <source>
        <dbReference type="ARBA" id="ARBA00022475"/>
    </source>
</evidence>
<evidence type="ECO:0000256" key="6">
    <source>
        <dbReference type="ARBA" id="ARBA00023136"/>
    </source>
</evidence>
<dbReference type="InterPro" id="IPR008276">
    <property type="entry name" value="C_nuclsd_transpt"/>
</dbReference>
<organism evidence="11 12">
    <name type="scientific">Dolichospermum planctonicum</name>
    <dbReference type="NCBI Taxonomy" id="136072"/>
    <lineage>
        <taxon>Bacteria</taxon>
        <taxon>Bacillati</taxon>
        <taxon>Cyanobacteriota</taxon>
        <taxon>Cyanophyceae</taxon>
        <taxon>Nostocales</taxon>
        <taxon>Aphanizomenonaceae</taxon>
        <taxon>Dolichospermum</taxon>
    </lineage>
</organism>
<evidence type="ECO:0000313" key="11">
    <source>
        <dbReference type="EMBL" id="GCL40371.1"/>
    </source>
</evidence>
<keyword evidence="5 7" id="KW-1133">Transmembrane helix</keyword>
<dbReference type="GO" id="GO:0005886">
    <property type="term" value="C:plasma membrane"/>
    <property type="evidence" value="ECO:0007669"/>
    <property type="project" value="UniProtKB-SubCell"/>
</dbReference>
<feature type="transmembrane region" description="Helical" evidence="7">
    <location>
        <begin position="326"/>
        <end position="344"/>
    </location>
</feature>
<feature type="transmembrane region" description="Helical" evidence="7">
    <location>
        <begin position="130"/>
        <end position="151"/>
    </location>
</feature>
<dbReference type="GO" id="GO:0005415">
    <property type="term" value="F:nucleoside:sodium symporter activity"/>
    <property type="evidence" value="ECO:0007669"/>
    <property type="project" value="TreeGrafter"/>
</dbReference>
<evidence type="ECO:0000256" key="4">
    <source>
        <dbReference type="ARBA" id="ARBA00022692"/>
    </source>
</evidence>
<comment type="subcellular location">
    <subcellularLocation>
        <location evidence="1">Cell membrane</location>
        <topology evidence="1">Multi-pass membrane protein</topology>
    </subcellularLocation>
</comment>
<feature type="domain" description="Nucleoside transporter/FeoB GTPase Gate" evidence="10">
    <location>
        <begin position="129"/>
        <end position="226"/>
    </location>
</feature>
<feature type="transmembrane region" description="Helical" evidence="7">
    <location>
        <begin position="67"/>
        <end position="87"/>
    </location>
</feature>
<dbReference type="EMBL" id="BJCF01000001">
    <property type="protein sequence ID" value="GCL40371.1"/>
    <property type="molecule type" value="Genomic_DNA"/>
</dbReference>
<dbReference type="AlphaFoldDB" id="A0A480AB33"/>
<feature type="transmembrane region" description="Helical" evidence="7">
    <location>
        <begin position="203"/>
        <end position="225"/>
    </location>
</feature>
<evidence type="ECO:0000256" key="5">
    <source>
        <dbReference type="ARBA" id="ARBA00022989"/>
    </source>
</evidence>
<dbReference type="NCBIfam" id="TIGR00804">
    <property type="entry name" value="nupC"/>
    <property type="match status" value="1"/>
</dbReference>
<evidence type="ECO:0000256" key="2">
    <source>
        <dbReference type="ARBA" id="ARBA00009033"/>
    </source>
</evidence>
<proteinExistence type="inferred from homology"/>
<feature type="transmembrane region" description="Helical" evidence="7">
    <location>
        <begin position="172"/>
        <end position="191"/>
    </location>
</feature>
<keyword evidence="4 7" id="KW-0812">Transmembrane</keyword>
<dbReference type="Pfam" id="PF01773">
    <property type="entry name" value="Nucleos_tra2_N"/>
    <property type="match status" value="1"/>
</dbReference>
<dbReference type="PANTHER" id="PTHR10590:SF4">
    <property type="entry name" value="SOLUTE CARRIER FAMILY 28 MEMBER 3"/>
    <property type="match status" value="1"/>
</dbReference>
<comment type="similarity">
    <text evidence="2 7">Belongs to the concentrative nucleoside transporter (CNT) (TC 2.A.41) family.</text>
</comment>
<keyword evidence="6 7" id="KW-0472">Membrane</keyword>
<feature type="transmembrane region" description="Helical" evidence="7">
    <location>
        <begin position="382"/>
        <end position="409"/>
    </location>
</feature>
<dbReference type="InterPro" id="IPR002668">
    <property type="entry name" value="CNT_N_dom"/>
</dbReference>
<evidence type="ECO:0000259" key="9">
    <source>
        <dbReference type="Pfam" id="PF07662"/>
    </source>
</evidence>
<dbReference type="InterPro" id="IPR018270">
    <property type="entry name" value="C_nuclsd_transpt_met_bac"/>
</dbReference>
<dbReference type="InterPro" id="IPR011642">
    <property type="entry name" value="Gate_dom"/>
</dbReference>
<evidence type="ECO:0000259" key="10">
    <source>
        <dbReference type="Pfam" id="PF07670"/>
    </source>
</evidence>
<dbReference type="InterPro" id="IPR011657">
    <property type="entry name" value="CNT_C_dom"/>
</dbReference>
<feature type="domain" description="Concentrative nucleoside transporter N-terminal" evidence="8">
    <location>
        <begin position="48"/>
        <end position="120"/>
    </location>
</feature>
<gene>
    <name evidence="11" type="ORF">NIES80_00560</name>
</gene>
<accession>A0A480AB33</accession>
<dbReference type="Pfam" id="PF07662">
    <property type="entry name" value="Nucleos_tra2_C"/>
    <property type="match status" value="1"/>
</dbReference>
<evidence type="ECO:0000256" key="7">
    <source>
        <dbReference type="RuleBase" id="RU362018"/>
    </source>
</evidence>
<evidence type="ECO:0000256" key="1">
    <source>
        <dbReference type="ARBA" id="ARBA00004651"/>
    </source>
</evidence>
<name>A0A480AB33_9CYAN</name>
<feature type="transmembrane region" description="Helical" evidence="7">
    <location>
        <begin position="44"/>
        <end position="61"/>
    </location>
</feature>
<feature type="domain" description="Concentrative nucleoside transporter C-terminal" evidence="9">
    <location>
        <begin position="231"/>
        <end position="439"/>
    </location>
</feature>